<name>A0ABT0EAH6_9GAMM</name>
<keyword evidence="3" id="KW-1185">Reference proteome</keyword>
<evidence type="ECO:0000256" key="1">
    <source>
        <dbReference type="SAM" id="Phobius"/>
    </source>
</evidence>
<feature type="transmembrane region" description="Helical" evidence="1">
    <location>
        <begin position="12"/>
        <end position="32"/>
    </location>
</feature>
<proteinExistence type="predicted"/>
<feature type="transmembrane region" description="Helical" evidence="1">
    <location>
        <begin position="52"/>
        <end position="71"/>
    </location>
</feature>
<gene>
    <name evidence="2" type="ORF">MU846_14065</name>
</gene>
<protein>
    <submittedName>
        <fullName evidence="2">Uncharacterized protein</fullName>
    </submittedName>
</protein>
<keyword evidence="1" id="KW-0812">Transmembrane</keyword>
<sequence length="93" mass="10981">MSPDPKRFSRLLFYVSSAFISVYLLASLWRLFQAHRNPETVLPDDVSPAVDLIVIATVILAYGIFLLIRYLQGREERDFRRYYNQRKQDRRGA</sequence>
<keyword evidence="1" id="KW-0472">Membrane</keyword>
<evidence type="ECO:0000313" key="2">
    <source>
        <dbReference type="EMBL" id="MCK0538836.1"/>
    </source>
</evidence>
<organism evidence="2 3">
    <name type="scientific">Alcanivorax quisquiliarum</name>
    <dbReference type="NCBI Taxonomy" id="2933565"/>
    <lineage>
        <taxon>Bacteria</taxon>
        <taxon>Pseudomonadati</taxon>
        <taxon>Pseudomonadota</taxon>
        <taxon>Gammaproteobacteria</taxon>
        <taxon>Oceanospirillales</taxon>
        <taxon>Alcanivoracaceae</taxon>
        <taxon>Alcanivorax</taxon>
    </lineage>
</organism>
<evidence type="ECO:0000313" key="3">
    <source>
        <dbReference type="Proteomes" id="UP001165524"/>
    </source>
</evidence>
<dbReference type="Proteomes" id="UP001165524">
    <property type="component" value="Unassembled WGS sequence"/>
</dbReference>
<dbReference type="RefSeq" id="WP_246953838.1">
    <property type="nucleotide sequence ID" value="NZ_JALKII010000016.1"/>
</dbReference>
<comment type="caution">
    <text evidence="2">The sequence shown here is derived from an EMBL/GenBank/DDBJ whole genome shotgun (WGS) entry which is preliminary data.</text>
</comment>
<dbReference type="EMBL" id="JALKII010000016">
    <property type="protein sequence ID" value="MCK0538836.1"/>
    <property type="molecule type" value="Genomic_DNA"/>
</dbReference>
<accession>A0ABT0EAH6</accession>
<keyword evidence="1" id="KW-1133">Transmembrane helix</keyword>
<reference evidence="2" key="1">
    <citation type="submission" date="2022-04" db="EMBL/GenBank/DDBJ databases">
        <title>Alcanivorax sp. CY1518 draft genome sequence.</title>
        <authorList>
            <person name="Zhao G."/>
            <person name="An M."/>
        </authorList>
    </citation>
    <scope>NUCLEOTIDE SEQUENCE</scope>
    <source>
        <strain evidence="2">CY1518</strain>
    </source>
</reference>